<gene>
    <name evidence="1" type="ORF">CGI_10005017</name>
</gene>
<dbReference type="InParanoid" id="K1PQ09"/>
<sequence>MNFSALRLLTPLLLLVQLCTSENRYCQEAVESVTTVGSCPTTKAGWDAAAHCTEEAGMLQKGCDALTIANNVKDTQEEQNKCQKSATDTLKIDRYKIKLIIFK</sequence>
<protein>
    <submittedName>
        <fullName evidence="1">Uncharacterized protein</fullName>
    </submittedName>
</protein>
<organism evidence="1">
    <name type="scientific">Magallana gigas</name>
    <name type="common">Pacific oyster</name>
    <name type="synonym">Crassostrea gigas</name>
    <dbReference type="NCBI Taxonomy" id="29159"/>
    <lineage>
        <taxon>Eukaryota</taxon>
        <taxon>Metazoa</taxon>
        <taxon>Spiralia</taxon>
        <taxon>Lophotrochozoa</taxon>
        <taxon>Mollusca</taxon>
        <taxon>Bivalvia</taxon>
        <taxon>Autobranchia</taxon>
        <taxon>Pteriomorphia</taxon>
        <taxon>Ostreida</taxon>
        <taxon>Ostreoidea</taxon>
        <taxon>Ostreidae</taxon>
        <taxon>Magallana</taxon>
    </lineage>
</organism>
<dbReference type="HOGENOM" id="CLU_2266307_0_0_1"/>
<dbReference type="AlphaFoldDB" id="K1PQ09"/>
<reference evidence="1" key="1">
    <citation type="journal article" date="2012" name="Nature">
        <title>The oyster genome reveals stress adaptation and complexity of shell formation.</title>
        <authorList>
            <person name="Zhang G."/>
            <person name="Fang X."/>
            <person name="Guo X."/>
            <person name="Li L."/>
            <person name="Luo R."/>
            <person name="Xu F."/>
            <person name="Yang P."/>
            <person name="Zhang L."/>
            <person name="Wang X."/>
            <person name="Qi H."/>
            <person name="Xiong Z."/>
            <person name="Que H."/>
            <person name="Xie Y."/>
            <person name="Holland P.W."/>
            <person name="Paps J."/>
            <person name="Zhu Y."/>
            <person name="Wu F."/>
            <person name="Chen Y."/>
            <person name="Wang J."/>
            <person name="Peng C."/>
            <person name="Meng J."/>
            <person name="Yang L."/>
            <person name="Liu J."/>
            <person name="Wen B."/>
            <person name="Zhang N."/>
            <person name="Huang Z."/>
            <person name="Zhu Q."/>
            <person name="Feng Y."/>
            <person name="Mount A."/>
            <person name="Hedgecock D."/>
            <person name="Xu Z."/>
            <person name="Liu Y."/>
            <person name="Domazet-Loso T."/>
            <person name="Du Y."/>
            <person name="Sun X."/>
            <person name="Zhang S."/>
            <person name="Liu B."/>
            <person name="Cheng P."/>
            <person name="Jiang X."/>
            <person name="Li J."/>
            <person name="Fan D."/>
            <person name="Wang W."/>
            <person name="Fu W."/>
            <person name="Wang T."/>
            <person name="Wang B."/>
            <person name="Zhang J."/>
            <person name="Peng Z."/>
            <person name="Li Y."/>
            <person name="Li N."/>
            <person name="Wang J."/>
            <person name="Chen M."/>
            <person name="He Y."/>
            <person name="Tan F."/>
            <person name="Song X."/>
            <person name="Zheng Q."/>
            <person name="Huang R."/>
            <person name="Yang H."/>
            <person name="Du X."/>
            <person name="Chen L."/>
            <person name="Yang M."/>
            <person name="Gaffney P.M."/>
            <person name="Wang S."/>
            <person name="Luo L."/>
            <person name="She Z."/>
            <person name="Ming Y."/>
            <person name="Huang W."/>
            <person name="Zhang S."/>
            <person name="Huang B."/>
            <person name="Zhang Y."/>
            <person name="Qu T."/>
            <person name="Ni P."/>
            <person name="Miao G."/>
            <person name="Wang J."/>
            <person name="Wang Q."/>
            <person name="Steinberg C.E."/>
            <person name="Wang H."/>
            <person name="Li N."/>
            <person name="Qian L."/>
            <person name="Zhang G."/>
            <person name="Li Y."/>
            <person name="Yang H."/>
            <person name="Liu X."/>
            <person name="Wang J."/>
            <person name="Yin Y."/>
            <person name="Wang J."/>
        </authorList>
    </citation>
    <scope>NUCLEOTIDE SEQUENCE [LARGE SCALE GENOMIC DNA]</scope>
    <source>
        <strain evidence="1">05x7-T-G4-1.051#20</strain>
    </source>
</reference>
<name>K1PQ09_MAGGI</name>
<proteinExistence type="predicted"/>
<accession>K1PQ09</accession>
<dbReference type="EMBL" id="JH816361">
    <property type="protein sequence ID" value="EKC20934.1"/>
    <property type="molecule type" value="Genomic_DNA"/>
</dbReference>
<evidence type="ECO:0000313" key="1">
    <source>
        <dbReference type="EMBL" id="EKC20934.1"/>
    </source>
</evidence>